<sequence>MIIFRSFYSFEVQHPALLQIQVVSSSPRGPRRALTVSVGELERGGAGALHSVRLQGDVVLQQSVLLQQVFNFQQVLPEVRSQESSLKRKRTDDVQHLLEDPLQGQVLVQPRPAGPQQLLQVVPQAQHVVLARVDALGVVVALGLQLPGDAHQHLDALLVGGDVRLDGVVLLLRRLHRRQVVTKVILKGDEGETSCCVSLMAAFLSNLLAICSSFSCRISSSLRTRSRTCSALSRRPQACRRGGGVCCRVLDPAHKDMRSELASFRLLSTTMVCSIHGSRSDASVSYLAIISSVSMA</sequence>
<dbReference type="EMBL" id="SRLO01000426">
    <property type="protein sequence ID" value="TNN56517.1"/>
    <property type="molecule type" value="Genomic_DNA"/>
</dbReference>
<accession>A0A4Z2GSF0</accession>
<proteinExistence type="predicted"/>
<dbReference type="Proteomes" id="UP000314294">
    <property type="component" value="Unassembled WGS sequence"/>
</dbReference>
<protein>
    <submittedName>
        <fullName evidence="1">Uncharacterized protein</fullName>
    </submittedName>
</protein>
<evidence type="ECO:0000313" key="1">
    <source>
        <dbReference type="EMBL" id="TNN56517.1"/>
    </source>
</evidence>
<gene>
    <name evidence="1" type="ORF">EYF80_033243</name>
</gene>
<dbReference type="AlphaFoldDB" id="A0A4Z2GSF0"/>
<reference evidence="1 2" key="1">
    <citation type="submission" date="2019-03" db="EMBL/GenBank/DDBJ databases">
        <title>First draft genome of Liparis tanakae, snailfish: a comprehensive survey of snailfish specific genes.</title>
        <authorList>
            <person name="Kim W."/>
            <person name="Song I."/>
            <person name="Jeong J.-H."/>
            <person name="Kim D."/>
            <person name="Kim S."/>
            <person name="Ryu S."/>
            <person name="Song J.Y."/>
            <person name="Lee S.K."/>
        </authorList>
    </citation>
    <scope>NUCLEOTIDE SEQUENCE [LARGE SCALE GENOMIC DNA]</scope>
    <source>
        <tissue evidence="1">Muscle</tissue>
    </source>
</reference>
<evidence type="ECO:0000313" key="2">
    <source>
        <dbReference type="Proteomes" id="UP000314294"/>
    </source>
</evidence>
<keyword evidence="2" id="KW-1185">Reference proteome</keyword>
<comment type="caution">
    <text evidence="1">The sequence shown here is derived from an EMBL/GenBank/DDBJ whole genome shotgun (WGS) entry which is preliminary data.</text>
</comment>
<organism evidence="1 2">
    <name type="scientific">Liparis tanakae</name>
    <name type="common">Tanaka's snailfish</name>
    <dbReference type="NCBI Taxonomy" id="230148"/>
    <lineage>
        <taxon>Eukaryota</taxon>
        <taxon>Metazoa</taxon>
        <taxon>Chordata</taxon>
        <taxon>Craniata</taxon>
        <taxon>Vertebrata</taxon>
        <taxon>Euteleostomi</taxon>
        <taxon>Actinopterygii</taxon>
        <taxon>Neopterygii</taxon>
        <taxon>Teleostei</taxon>
        <taxon>Neoteleostei</taxon>
        <taxon>Acanthomorphata</taxon>
        <taxon>Eupercaria</taxon>
        <taxon>Perciformes</taxon>
        <taxon>Cottioidei</taxon>
        <taxon>Cottales</taxon>
        <taxon>Liparidae</taxon>
        <taxon>Liparis</taxon>
    </lineage>
</organism>
<name>A0A4Z2GSF0_9TELE</name>